<proteinExistence type="predicted"/>
<name>N1QSJ3_AEGTA</name>
<dbReference type="Gene3D" id="2.40.50.140">
    <property type="entry name" value="Nucleic acid-binding proteins"/>
    <property type="match status" value="1"/>
</dbReference>
<dbReference type="AlphaFoldDB" id="N1QSJ3"/>
<sequence length="210" mass="23519">MEEQSRFLHGVVTACSGADIADGSQISEPALLNRPRCLDEQMAYQALSELKPGVKNWNVCVHVSHLWEYRGGTDTGPVQHVDMVLVNNKGNAMYAEIGKDDLEHKAPLLADGNTYTLTRFMVHQLLKFIAKFSEHPNGKVLLWKMGIAQVLNKLLKNCSNASYLEDKAISERGAYRSDQLMLKWRIPLFRCLASIFSAQPSGKEQTAIEE</sequence>
<feature type="domain" description="Replication protein A 70 kDa DNA-binding subunit B/D first OB fold" evidence="1">
    <location>
        <begin position="44"/>
        <end position="129"/>
    </location>
</feature>
<dbReference type="PANTHER" id="PTHR47165">
    <property type="entry name" value="OS03G0429900 PROTEIN"/>
    <property type="match status" value="1"/>
</dbReference>
<dbReference type="CDD" id="cd04480">
    <property type="entry name" value="RPA1_DBD_A_like"/>
    <property type="match status" value="1"/>
</dbReference>
<dbReference type="InterPro" id="IPR003871">
    <property type="entry name" value="RFA1B/D_OB_1st"/>
</dbReference>
<organism evidence="2">
    <name type="scientific">Aegilops tauschii</name>
    <name type="common">Tausch's goatgrass</name>
    <name type="synonym">Aegilops squarrosa</name>
    <dbReference type="NCBI Taxonomy" id="37682"/>
    <lineage>
        <taxon>Eukaryota</taxon>
        <taxon>Viridiplantae</taxon>
        <taxon>Streptophyta</taxon>
        <taxon>Embryophyta</taxon>
        <taxon>Tracheophyta</taxon>
        <taxon>Spermatophyta</taxon>
        <taxon>Magnoliopsida</taxon>
        <taxon>Liliopsida</taxon>
        <taxon>Poales</taxon>
        <taxon>Poaceae</taxon>
        <taxon>BOP clade</taxon>
        <taxon>Pooideae</taxon>
        <taxon>Triticodae</taxon>
        <taxon>Triticeae</taxon>
        <taxon>Triticinae</taxon>
        <taxon>Aegilops</taxon>
    </lineage>
</organism>
<accession>N1QSJ3</accession>
<dbReference type="PANTHER" id="PTHR47165:SF4">
    <property type="entry name" value="OS03G0429900 PROTEIN"/>
    <property type="match status" value="1"/>
</dbReference>
<dbReference type="InterPro" id="IPR012340">
    <property type="entry name" value="NA-bd_OB-fold"/>
</dbReference>
<dbReference type="EnsemblPlants" id="EMT01075">
    <property type="protein sequence ID" value="EMT01075"/>
    <property type="gene ID" value="F775_00596"/>
</dbReference>
<evidence type="ECO:0000313" key="2">
    <source>
        <dbReference type="EnsemblPlants" id="EMT01075"/>
    </source>
</evidence>
<reference evidence="2" key="1">
    <citation type="submission" date="2015-06" db="UniProtKB">
        <authorList>
            <consortium name="EnsemblPlants"/>
        </authorList>
    </citation>
    <scope>IDENTIFICATION</scope>
</reference>
<dbReference type="ExpressionAtlas" id="N1QSJ3">
    <property type="expression patterns" value="baseline"/>
</dbReference>
<protein>
    <recommendedName>
        <fullName evidence="1">Replication protein A 70 kDa DNA-binding subunit B/D first OB fold domain-containing protein</fullName>
    </recommendedName>
</protein>
<dbReference type="Pfam" id="PF02721">
    <property type="entry name" value="DUF223"/>
    <property type="match status" value="1"/>
</dbReference>
<dbReference type="SUPFAM" id="SSF50249">
    <property type="entry name" value="Nucleic acid-binding proteins"/>
    <property type="match status" value="1"/>
</dbReference>
<evidence type="ECO:0000259" key="1">
    <source>
        <dbReference type="Pfam" id="PF02721"/>
    </source>
</evidence>